<dbReference type="SUPFAM" id="SSF56112">
    <property type="entry name" value="Protein kinase-like (PK-like)"/>
    <property type="match status" value="1"/>
</dbReference>
<dbReference type="PANTHER" id="PTHR48006">
    <property type="entry name" value="LEUCINE-RICH REPEAT-CONTAINING PROTEIN DDB_G0281931-RELATED"/>
    <property type="match status" value="1"/>
</dbReference>
<sequence length="387" mass="43675">MSRIYDNWERLVDATLLREHLRYLSRIDSATTSESFDSFHQNRSLSEYSLDYVKLGYAFTYKQILKATSNFRAKNLIKRGRSGDFFRGDFSASSLLFSRSNRIVAPASSLIVIKRIDLKLAKNREAYLSELDFLSKVWQARYFSFLGYCLEKQNQKFLVYKYTCNGDLTSSLFKKNTSHGELKSLDWITQMKIAIGAAEALAYLHEECTPPLVHGDVQASSILLDDNFEVRLGSLHQSGAQDIHSHAHDDWISREPEEGNLGNPEVLTCSYDVYCFGKVLLELVTGKLGISSPNNAISKEWLEQVPRYISINDKELAMKIVDPSLIVDDDLLEEVLAMAIVSKACLDPNPKSRPVTRHIVKALENPLELIKADSSSESWIAALLGSS</sequence>
<accession>A0AAV6X139</accession>
<dbReference type="InterPro" id="IPR051824">
    <property type="entry name" value="LRR_Rcpt-Like_S/T_Kinase"/>
</dbReference>
<dbReference type="Gene3D" id="1.10.510.10">
    <property type="entry name" value="Transferase(Phosphotransferase) domain 1"/>
    <property type="match status" value="1"/>
</dbReference>
<dbReference type="GO" id="GO:0004672">
    <property type="term" value="F:protein kinase activity"/>
    <property type="evidence" value="ECO:0007669"/>
    <property type="project" value="InterPro"/>
</dbReference>
<protein>
    <recommendedName>
        <fullName evidence="2">Protein kinase domain-containing protein</fullName>
    </recommendedName>
</protein>
<dbReference type="InterPro" id="IPR011009">
    <property type="entry name" value="Kinase-like_dom_sf"/>
</dbReference>
<dbReference type="EMBL" id="WHWC01000010">
    <property type="protein sequence ID" value="KAG8375035.1"/>
    <property type="molecule type" value="Genomic_DNA"/>
</dbReference>
<dbReference type="Pfam" id="PF07714">
    <property type="entry name" value="PK_Tyr_Ser-Thr"/>
    <property type="match status" value="1"/>
</dbReference>
<dbReference type="PROSITE" id="PS50011">
    <property type="entry name" value="PROTEIN_KINASE_DOM"/>
    <property type="match status" value="1"/>
</dbReference>
<dbReference type="PANTHER" id="PTHR48006:SF50">
    <property type="entry name" value="OS03G0724300 PROTEIN"/>
    <property type="match status" value="1"/>
</dbReference>
<evidence type="ECO:0000259" key="2">
    <source>
        <dbReference type="PROSITE" id="PS50011"/>
    </source>
</evidence>
<gene>
    <name evidence="3" type="ORF">BUALT_Bualt10G0057800</name>
</gene>
<dbReference type="FunFam" id="1.10.510.10:FF:000448">
    <property type="entry name" value="Putative LRR receptor-like serine/threonine-protein kinase"/>
    <property type="match status" value="1"/>
</dbReference>
<evidence type="ECO:0000313" key="3">
    <source>
        <dbReference type="EMBL" id="KAG8375035.1"/>
    </source>
</evidence>
<feature type="domain" description="Protein kinase" evidence="2">
    <location>
        <begin position="71"/>
        <end position="368"/>
    </location>
</feature>
<proteinExistence type="predicted"/>
<dbReference type="InterPro" id="IPR000719">
    <property type="entry name" value="Prot_kinase_dom"/>
</dbReference>
<dbReference type="Gene3D" id="3.30.200.20">
    <property type="entry name" value="Phosphorylase Kinase, domain 1"/>
    <property type="match status" value="1"/>
</dbReference>
<keyword evidence="4" id="KW-1185">Reference proteome</keyword>
<dbReference type="InterPro" id="IPR001245">
    <property type="entry name" value="Ser-Thr/Tyr_kinase_cat_dom"/>
</dbReference>
<evidence type="ECO:0000256" key="1">
    <source>
        <dbReference type="ARBA" id="ARBA00004479"/>
    </source>
</evidence>
<reference evidence="3" key="1">
    <citation type="submission" date="2019-10" db="EMBL/GenBank/DDBJ databases">
        <authorList>
            <person name="Zhang R."/>
            <person name="Pan Y."/>
            <person name="Wang J."/>
            <person name="Ma R."/>
            <person name="Yu S."/>
        </authorList>
    </citation>
    <scope>NUCLEOTIDE SEQUENCE</scope>
    <source>
        <strain evidence="3">LA-IB0</strain>
        <tissue evidence="3">Leaf</tissue>
    </source>
</reference>
<dbReference type="Proteomes" id="UP000826271">
    <property type="component" value="Unassembled WGS sequence"/>
</dbReference>
<dbReference type="AlphaFoldDB" id="A0AAV6X139"/>
<name>A0AAV6X139_9LAMI</name>
<comment type="subcellular location">
    <subcellularLocation>
        <location evidence="1">Membrane</location>
        <topology evidence="1">Single-pass type I membrane protein</topology>
    </subcellularLocation>
</comment>
<comment type="caution">
    <text evidence="3">The sequence shown here is derived from an EMBL/GenBank/DDBJ whole genome shotgun (WGS) entry which is preliminary data.</text>
</comment>
<dbReference type="GO" id="GO:0005524">
    <property type="term" value="F:ATP binding"/>
    <property type="evidence" value="ECO:0007669"/>
    <property type="project" value="InterPro"/>
</dbReference>
<evidence type="ECO:0000313" key="4">
    <source>
        <dbReference type="Proteomes" id="UP000826271"/>
    </source>
</evidence>
<dbReference type="GO" id="GO:0016020">
    <property type="term" value="C:membrane"/>
    <property type="evidence" value="ECO:0007669"/>
    <property type="project" value="UniProtKB-SubCell"/>
</dbReference>
<organism evidence="3 4">
    <name type="scientific">Buddleja alternifolia</name>
    <dbReference type="NCBI Taxonomy" id="168488"/>
    <lineage>
        <taxon>Eukaryota</taxon>
        <taxon>Viridiplantae</taxon>
        <taxon>Streptophyta</taxon>
        <taxon>Embryophyta</taxon>
        <taxon>Tracheophyta</taxon>
        <taxon>Spermatophyta</taxon>
        <taxon>Magnoliopsida</taxon>
        <taxon>eudicotyledons</taxon>
        <taxon>Gunneridae</taxon>
        <taxon>Pentapetalae</taxon>
        <taxon>asterids</taxon>
        <taxon>lamiids</taxon>
        <taxon>Lamiales</taxon>
        <taxon>Scrophulariaceae</taxon>
        <taxon>Buddlejeae</taxon>
        <taxon>Buddleja</taxon>
    </lineage>
</organism>